<evidence type="ECO:0000313" key="1">
    <source>
        <dbReference type="Proteomes" id="UP000887578"/>
    </source>
</evidence>
<protein>
    <submittedName>
        <fullName evidence="2">Uncharacterized protein</fullName>
    </submittedName>
</protein>
<accession>A0A914Q5T9</accession>
<organism evidence="1 2">
    <name type="scientific">Panagrolaimus davidi</name>
    <dbReference type="NCBI Taxonomy" id="227884"/>
    <lineage>
        <taxon>Eukaryota</taxon>
        <taxon>Metazoa</taxon>
        <taxon>Ecdysozoa</taxon>
        <taxon>Nematoda</taxon>
        <taxon>Chromadorea</taxon>
        <taxon>Rhabditida</taxon>
        <taxon>Tylenchina</taxon>
        <taxon>Panagrolaimomorpha</taxon>
        <taxon>Panagrolaimoidea</taxon>
        <taxon>Panagrolaimidae</taxon>
        <taxon>Panagrolaimus</taxon>
    </lineage>
</organism>
<dbReference type="WBParaSite" id="PDA_v2.g26800.t1">
    <property type="protein sequence ID" value="PDA_v2.g26800.t1"/>
    <property type="gene ID" value="PDA_v2.g26800"/>
</dbReference>
<dbReference type="AlphaFoldDB" id="A0A914Q5T9"/>
<sequence length="115" mass="13982">MSPFVLHFDLEKIDLKILATTIYDYELIPAKQILKRLVDNYLNDTFRPYSQNMPMQLQPLQQQFHQQPPPRSIQQQMQYQMQQKFHQQFRQQPPQRRRILDIVSEGAKLFPRKQN</sequence>
<proteinExistence type="predicted"/>
<name>A0A914Q5T9_9BILA</name>
<dbReference type="Proteomes" id="UP000887578">
    <property type="component" value="Unplaced"/>
</dbReference>
<keyword evidence="1" id="KW-1185">Reference proteome</keyword>
<reference evidence="2" key="1">
    <citation type="submission" date="2022-11" db="UniProtKB">
        <authorList>
            <consortium name="WormBaseParasite"/>
        </authorList>
    </citation>
    <scope>IDENTIFICATION</scope>
</reference>
<evidence type="ECO:0000313" key="2">
    <source>
        <dbReference type="WBParaSite" id="PDA_v2.g26800.t1"/>
    </source>
</evidence>